<dbReference type="InterPro" id="IPR000719">
    <property type="entry name" value="Prot_kinase_dom"/>
</dbReference>
<dbReference type="InterPro" id="IPR017441">
    <property type="entry name" value="Protein_kinase_ATP_BS"/>
</dbReference>
<dbReference type="SUPFAM" id="SSF50969">
    <property type="entry name" value="YVTN repeat-like/Quinoprotein amine dehydrogenase"/>
    <property type="match status" value="1"/>
</dbReference>
<dbReference type="EMBL" id="AP018203">
    <property type="protein sequence ID" value="BAY55400.1"/>
    <property type="molecule type" value="Genomic_DNA"/>
</dbReference>
<dbReference type="InterPro" id="IPR045269">
    <property type="entry name" value="Atg1-like"/>
</dbReference>
<name>A0A1Z4JF92_LEPBY</name>
<keyword evidence="6" id="KW-1185">Reference proteome</keyword>
<evidence type="ECO:0000256" key="3">
    <source>
        <dbReference type="PROSITE-ProRule" id="PRU10141"/>
    </source>
</evidence>
<keyword evidence="5" id="KW-0723">Serine/threonine-protein kinase</keyword>
<keyword evidence="1 3" id="KW-0547">Nucleotide-binding</keyword>
<gene>
    <name evidence="5" type="ORF">NIES2135_22230</name>
</gene>
<keyword evidence="5" id="KW-0418">Kinase</keyword>
<evidence type="ECO:0000313" key="5">
    <source>
        <dbReference type="EMBL" id="BAY55400.1"/>
    </source>
</evidence>
<feature type="binding site" evidence="3">
    <location>
        <position position="46"/>
    </location>
    <ligand>
        <name>ATP</name>
        <dbReference type="ChEBI" id="CHEBI:30616"/>
    </ligand>
</feature>
<dbReference type="InterPro" id="IPR011044">
    <property type="entry name" value="Quino_amine_DH_bsu"/>
</dbReference>
<sequence length="608" mass="67666">MSRADVLRLQEVKRSNYRILGLIGRGQFGRVYCAMHRQTGKLVALKALDLTGSPTSQFLRELKFLVTLEHPNIVACEAIEHWQGKRCLVMEYCEGGTLRQLMENHHRLHPALSVKLVCDVLAGLEHASLQGIVHCDIKPENILLSVDASGWSAKISDFGISRLSHDLTREPANLTGSPAYMAPERFYGQYSHSTDLYAVGVLLYELLVGHRPFSGAPPDLMVAHLNQAVNIPAHIPTRLQTVILTALQKLKARRYQSATQMLEALQGAIQDRSQPQFAPHNFATAIAAPKFTLQTLRQEALLDRVDQLSVIEVLPECDRDLCESSLIFYSQDQAISARSYAKGFFDRRAGKIRRNDAIAEPIQDLIVRSSGCFAVTERSIYRLSDTTAQRVAQFNHPSRIAIDPSGKWMAVATLNQSQAKFFSIWTLPQAQLACRPALCEPRSGEFIAIAALHTRHIALVSRKLVSRELGSTRFDFFNRHGKAFGTFSIPLQIERVFPTRNAHFLIAIETGFERSLVLLHLKPYRVIRVGILITPKFVTAYPWGIVVCDDHHLIALDYNGQQIGQAELPAGICAIAAHGETGLAIATWNAGQSTLYTLNLEVIRSASL</sequence>
<dbReference type="CDD" id="cd14014">
    <property type="entry name" value="STKc_PknB_like"/>
    <property type="match status" value="1"/>
</dbReference>
<protein>
    <submittedName>
        <fullName evidence="5">Serine/threonine protein kinase</fullName>
    </submittedName>
</protein>
<dbReference type="PROSITE" id="PS00108">
    <property type="entry name" value="PROTEIN_KINASE_ST"/>
    <property type="match status" value="1"/>
</dbReference>
<keyword evidence="5" id="KW-0808">Transferase</keyword>
<dbReference type="AlphaFoldDB" id="A0A1Z4JF92"/>
<reference evidence="5 6" key="1">
    <citation type="submission" date="2017-06" db="EMBL/GenBank/DDBJ databases">
        <title>Genome sequencing of cyanobaciteial culture collection at National Institute for Environmental Studies (NIES).</title>
        <authorList>
            <person name="Hirose Y."/>
            <person name="Shimura Y."/>
            <person name="Fujisawa T."/>
            <person name="Nakamura Y."/>
            <person name="Kawachi M."/>
        </authorList>
    </citation>
    <scope>NUCLEOTIDE SEQUENCE [LARGE SCALE GENOMIC DNA]</scope>
    <source>
        <strain evidence="5 6">NIES-2135</strain>
    </source>
</reference>
<evidence type="ECO:0000256" key="1">
    <source>
        <dbReference type="ARBA" id="ARBA00022741"/>
    </source>
</evidence>
<dbReference type="GO" id="GO:0005524">
    <property type="term" value="F:ATP binding"/>
    <property type="evidence" value="ECO:0007669"/>
    <property type="project" value="UniProtKB-UniRule"/>
</dbReference>
<accession>A0A1Z4JF92</accession>
<evidence type="ECO:0000313" key="6">
    <source>
        <dbReference type="Proteomes" id="UP000217895"/>
    </source>
</evidence>
<dbReference type="SUPFAM" id="SSF56112">
    <property type="entry name" value="Protein kinase-like (PK-like)"/>
    <property type="match status" value="1"/>
</dbReference>
<dbReference type="GO" id="GO:0005737">
    <property type="term" value="C:cytoplasm"/>
    <property type="evidence" value="ECO:0007669"/>
    <property type="project" value="TreeGrafter"/>
</dbReference>
<keyword evidence="2 3" id="KW-0067">ATP-binding</keyword>
<dbReference type="Pfam" id="PF00069">
    <property type="entry name" value="Pkinase"/>
    <property type="match status" value="1"/>
</dbReference>
<dbReference type="PANTHER" id="PTHR24348:SF68">
    <property type="entry name" value="SERINE_THREONINE-PROTEIN KINASE ATG1C"/>
    <property type="match status" value="1"/>
</dbReference>
<dbReference type="Gene3D" id="1.10.510.10">
    <property type="entry name" value="Transferase(Phosphotransferase) domain 1"/>
    <property type="match status" value="1"/>
</dbReference>
<organism evidence="5 6">
    <name type="scientific">Leptolyngbya boryana NIES-2135</name>
    <dbReference type="NCBI Taxonomy" id="1973484"/>
    <lineage>
        <taxon>Bacteria</taxon>
        <taxon>Bacillati</taxon>
        <taxon>Cyanobacteriota</taxon>
        <taxon>Cyanophyceae</taxon>
        <taxon>Leptolyngbyales</taxon>
        <taxon>Leptolyngbyaceae</taxon>
        <taxon>Leptolyngbya group</taxon>
        <taxon>Leptolyngbya</taxon>
    </lineage>
</organism>
<proteinExistence type="predicted"/>
<dbReference type="InterPro" id="IPR008271">
    <property type="entry name" value="Ser/Thr_kinase_AS"/>
</dbReference>
<dbReference type="PANTHER" id="PTHR24348">
    <property type="entry name" value="SERINE/THREONINE-PROTEIN KINASE UNC-51-RELATED"/>
    <property type="match status" value="1"/>
</dbReference>
<dbReference type="PROSITE" id="PS50011">
    <property type="entry name" value="PROTEIN_KINASE_DOM"/>
    <property type="match status" value="1"/>
</dbReference>
<dbReference type="InterPro" id="IPR011009">
    <property type="entry name" value="Kinase-like_dom_sf"/>
</dbReference>
<evidence type="ECO:0000256" key="2">
    <source>
        <dbReference type="ARBA" id="ARBA00022840"/>
    </source>
</evidence>
<dbReference type="GO" id="GO:0004674">
    <property type="term" value="F:protein serine/threonine kinase activity"/>
    <property type="evidence" value="ECO:0007669"/>
    <property type="project" value="UniProtKB-KW"/>
</dbReference>
<dbReference type="Proteomes" id="UP000217895">
    <property type="component" value="Chromosome"/>
</dbReference>
<evidence type="ECO:0000259" key="4">
    <source>
        <dbReference type="PROSITE" id="PS50011"/>
    </source>
</evidence>
<feature type="domain" description="Protein kinase" evidence="4">
    <location>
        <begin position="17"/>
        <end position="277"/>
    </location>
</feature>
<dbReference type="SMART" id="SM00220">
    <property type="entry name" value="S_TKc"/>
    <property type="match status" value="1"/>
</dbReference>
<dbReference type="PROSITE" id="PS00107">
    <property type="entry name" value="PROTEIN_KINASE_ATP"/>
    <property type="match status" value="1"/>
</dbReference>